<keyword evidence="5 8" id="KW-0862">Zinc</keyword>
<keyword evidence="6 8" id="KW-0460">Magnesium</keyword>
<dbReference type="CDD" id="cd16012">
    <property type="entry name" value="ALP"/>
    <property type="match status" value="1"/>
</dbReference>
<protein>
    <submittedName>
        <fullName evidence="12">Alkaline phosphatase</fullName>
    </submittedName>
</protein>
<feature type="chain" id="PRO_5036323633" evidence="10">
    <location>
        <begin position="22"/>
        <end position="459"/>
    </location>
</feature>
<proteinExistence type="inferred from homology"/>
<evidence type="ECO:0000256" key="4">
    <source>
        <dbReference type="ARBA" id="ARBA00022801"/>
    </source>
</evidence>
<keyword evidence="13" id="KW-1185">Reference proteome</keyword>
<comment type="cofactor">
    <cofactor evidence="8">
        <name>Zn(2+)</name>
        <dbReference type="ChEBI" id="CHEBI:29105"/>
    </cofactor>
    <text evidence="8">Binds 2 Zn(2+) ions.</text>
</comment>
<evidence type="ECO:0000256" key="2">
    <source>
        <dbReference type="ARBA" id="ARBA00022553"/>
    </source>
</evidence>
<dbReference type="AlphaFoldDB" id="A0A2U1AP07"/>
<evidence type="ECO:0000256" key="5">
    <source>
        <dbReference type="ARBA" id="ARBA00022833"/>
    </source>
</evidence>
<feature type="binding site" evidence="8">
    <location>
        <position position="135"/>
    </location>
    <ligand>
        <name>Mg(2+)</name>
        <dbReference type="ChEBI" id="CHEBI:18420"/>
    </ligand>
</feature>
<evidence type="ECO:0000313" key="11">
    <source>
        <dbReference type="EMBL" id="NMD88893.1"/>
    </source>
</evidence>
<feature type="binding site" evidence="8">
    <location>
        <position position="424"/>
    </location>
    <ligand>
        <name>Zn(2+)</name>
        <dbReference type="ChEBI" id="CHEBI:29105"/>
        <label>2</label>
    </ligand>
</feature>
<feature type="binding site" evidence="8">
    <location>
        <position position="133"/>
    </location>
    <ligand>
        <name>Mg(2+)</name>
        <dbReference type="ChEBI" id="CHEBI:18420"/>
    </ligand>
</feature>
<feature type="binding site" evidence="8">
    <location>
        <position position="304"/>
    </location>
    <ligand>
        <name>Zn(2+)</name>
        <dbReference type="ChEBI" id="CHEBI:29105"/>
        <label>2</label>
    </ligand>
</feature>
<keyword evidence="3 8" id="KW-0479">Metal-binding</keyword>
<dbReference type="PANTHER" id="PTHR11596">
    <property type="entry name" value="ALKALINE PHOSPHATASE"/>
    <property type="match status" value="1"/>
</dbReference>
<dbReference type="PROSITE" id="PS00123">
    <property type="entry name" value="ALKALINE_PHOSPHATASE"/>
    <property type="match status" value="1"/>
</dbReference>
<dbReference type="PANTHER" id="PTHR11596:SF5">
    <property type="entry name" value="ALKALINE PHOSPHATASE"/>
    <property type="match status" value="1"/>
</dbReference>
<dbReference type="SMART" id="SM00098">
    <property type="entry name" value="alkPPc"/>
    <property type="match status" value="1"/>
</dbReference>
<dbReference type="Gene3D" id="3.40.720.10">
    <property type="entry name" value="Alkaline Phosphatase, subunit A"/>
    <property type="match status" value="1"/>
</dbReference>
<comment type="caution">
    <text evidence="12">The sequence shown here is derived from an EMBL/GenBank/DDBJ whole genome shotgun (WGS) entry which is preliminary data.</text>
</comment>
<organism evidence="12 13">
    <name type="scientific">Victivallis vadensis</name>
    <dbReference type="NCBI Taxonomy" id="172901"/>
    <lineage>
        <taxon>Bacteria</taxon>
        <taxon>Pseudomonadati</taxon>
        <taxon>Lentisphaerota</taxon>
        <taxon>Lentisphaeria</taxon>
        <taxon>Victivallales</taxon>
        <taxon>Victivallaceae</taxon>
        <taxon>Victivallis</taxon>
    </lineage>
</organism>
<name>A0A2U1AP07_9BACT</name>
<keyword evidence="4" id="KW-0378">Hydrolase</keyword>
<comment type="similarity">
    <text evidence="1 9">Belongs to the alkaline phosphatase family.</text>
</comment>
<dbReference type="SUPFAM" id="SSF53649">
    <property type="entry name" value="Alkaline phosphatase-like"/>
    <property type="match status" value="1"/>
</dbReference>
<dbReference type="Proteomes" id="UP000245959">
    <property type="component" value="Unassembled WGS sequence"/>
</dbReference>
<accession>A0A2U1AP07</accession>
<dbReference type="Pfam" id="PF00245">
    <property type="entry name" value="Alk_phosphatase"/>
    <property type="match status" value="2"/>
</dbReference>
<dbReference type="EMBL" id="JABAEW010000064">
    <property type="protein sequence ID" value="NMD88893.1"/>
    <property type="molecule type" value="Genomic_DNA"/>
</dbReference>
<reference evidence="11 14" key="2">
    <citation type="submission" date="2020-04" db="EMBL/GenBank/DDBJ databases">
        <authorList>
            <person name="Hitch T.C.A."/>
            <person name="Wylensek D."/>
            <person name="Clavel T."/>
        </authorList>
    </citation>
    <scope>NUCLEOTIDE SEQUENCE [LARGE SCALE GENOMIC DNA]</scope>
    <source>
        <strain evidence="11 14">COR2-253-APC-1A</strain>
    </source>
</reference>
<feature type="binding site" evidence="8">
    <location>
        <position position="256"/>
    </location>
    <ligand>
        <name>Mg(2+)</name>
        <dbReference type="ChEBI" id="CHEBI:18420"/>
    </ligand>
</feature>
<dbReference type="InterPro" id="IPR017850">
    <property type="entry name" value="Alkaline_phosphatase_core_sf"/>
</dbReference>
<reference evidence="12 13" key="1">
    <citation type="submission" date="2018-04" db="EMBL/GenBank/DDBJ databases">
        <title>Genomic Encyclopedia of Type Strains, Phase IV (KMG-IV): sequencing the most valuable type-strain genomes for metagenomic binning, comparative biology and taxonomic classification.</title>
        <authorList>
            <person name="Goeker M."/>
        </authorList>
    </citation>
    <scope>NUCLEOTIDE SEQUENCE [LARGE SCALE GENOMIC DNA]</scope>
    <source>
        <strain evidence="12 13">DSM 14823</strain>
    </source>
</reference>
<evidence type="ECO:0000256" key="6">
    <source>
        <dbReference type="ARBA" id="ARBA00022842"/>
    </source>
</evidence>
<evidence type="ECO:0000313" key="14">
    <source>
        <dbReference type="Proteomes" id="UP000576225"/>
    </source>
</evidence>
<comment type="cofactor">
    <cofactor evidence="8">
        <name>Mg(2+)</name>
        <dbReference type="ChEBI" id="CHEBI:18420"/>
    </cofactor>
    <text evidence="8">Binds 1 Mg(2+) ion.</text>
</comment>
<evidence type="ECO:0000256" key="7">
    <source>
        <dbReference type="PIRSR" id="PIRSR601952-1"/>
    </source>
</evidence>
<feature type="binding site" evidence="8">
    <location>
        <position position="261"/>
    </location>
    <ligand>
        <name>Zn(2+)</name>
        <dbReference type="ChEBI" id="CHEBI:29105"/>
        <label>2</label>
    </ligand>
</feature>
<keyword evidence="10" id="KW-0732">Signal</keyword>
<sequence length="459" mass="50221">MRFLRCLLAIIAVTVLAAVHAAEAKPVKYVFLFIGDGMSIPQRMMTDEFLNRTEKRGLLINRFPGQAITTTMAADSFITDSAASGTAIACGEKTNNGRIGMDATGKRKLQSVAEAARDSGRKVGIVTSVTLNHATPAAFYGHNASRGNYYQLGLDLVASDFDYFGGGGIARHDDKKDKLYRGDIYGLARQAGYTVSRSKEEFGRLKPGVGKVISVGAKADLPYAIDMDADTLRLADFTRQGIELLDNPKGFFLMVEGGKIDWMCHANDAATTLREVIDFDNAVRVAYEFARKHPDDTLIVVTGDHETGGLTLGFAGTGYRSYIENLRFQKCSRDRMTDQFRKLEQPSFEQVKPLITEMAGLVFAADGRREKGGLNLTENEEKTLQEAFERQYKDGKFTGGAVLTDAVIRLLNNKSAVAWTTGAHTALPVSTTAYGAGAELFSNMIDNTDISKRLKQVVR</sequence>
<evidence type="ECO:0000313" key="12">
    <source>
        <dbReference type="EMBL" id="PVY38144.1"/>
    </source>
</evidence>
<feature type="binding site" evidence="8">
    <location>
        <position position="265"/>
    </location>
    <ligand>
        <name>Zn(2+)</name>
        <dbReference type="ChEBI" id="CHEBI:29105"/>
        <label>2</label>
    </ligand>
</feature>
<evidence type="ECO:0000256" key="1">
    <source>
        <dbReference type="ARBA" id="ARBA00005984"/>
    </source>
</evidence>
<feature type="binding site" evidence="8">
    <location>
        <position position="36"/>
    </location>
    <ligand>
        <name>Mg(2+)</name>
        <dbReference type="ChEBI" id="CHEBI:18420"/>
    </ligand>
</feature>
<gene>
    <name evidence="12" type="ORF">C8D82_12844</name>
    <name evidence="11" type="ORF">HF882_20110</name>
</gene>
<dbReference type="EMBL" id="QEKH01000028">
    <property type="protein sequence ID" value="PVY38144.1"/>
    <property type="molecule type" value="Genomic_DNA"/>
</dbReference>
<dbReference type="Proteomes" id="UP000576225">
    <property type="component" value="Unassembled WGS sequence"/>
</dbReference>
<keyword evidence="2" id="KW-0597">Phosphoprotein</keyword>
<dbReference type="InterPro" id="IPR018299">
    <property type="entry name" value="Alkaline_phosphatase_AS"/>
</dbReference>
<feature type="active site" description="Phosphoserine intermediate" evidence="7">
    <location>
        <position position="81"/>
    </location>
</feature>
<evidence type="ECO:0000256" key="8">
    <source>
        <dbReference type="PIRSR" id="PIRSR601952-2"/>
    </source>
</evidence>
<dbReference type="Gene3D" id="1.10.60.40">
    <property type="match status" value="1"/>
</dbReference>
<evidence type="ECO:0000256" key="3">
    <source>
        <dbReference type="ARBA" id="ARBA00022723"/>
    </source>
</evidence>
<dbReference type="PRINTS" id="PR00113">
    <property type="entry name" value="ALKPHPHTASE"/>
</dbReference>
<feature type="signal peptide" evidence="10">
    <location>
        <begin position="1"/>
        <end position="21"/>
    </location>
</feature>
<dbReference type="GO" id="GO:0046872">
    <property type="term" value="F:metal ion binding"/>
    <property type="evidence" value="ECO:0007669"/>
    <property type="project" value="UniProtKB-KW"/>
</dbReference>
<evidence type="ECO:0000256" key="9">
    <source>
        <dbReference type="RuleBase" id="RU003946"/>
    </source>
</evidence>
<evidence type="ECO:0000313" key="13">
    <source>
        <dbReference type="Proteomes" id="UP000245959"/>
    </source>
</evidence>
<dbReference type="OrthoDB" id="9794455at2"/>
<feature type="binding site" evidence="8">
    <location>
        <position position="305"/>
    </location>
    <ligand>
        <name>Zn(2+)</name>
        <dbReference type="ChEBI" id="CHEBI:29105"/>
        <label>2</label>
    </ligand>
</feature>
<feature type="binding site" evidence="8">
    <location>
        <position position="36"/>
    </location>
    <ligand>
        <name>Zn(2+)</name>
        <dbReference type="ChEBI" id="CHEBI:29105"/>
        <label>2</label>
    </ligand>
</feature>
<dbReference type="GO" id="GO:0004035">
    <property type="term" value="F:alkaline phosphatase activity"/>
    <property type="evidence" value="ECO:0007669"/>
    <property type="project" value="TreeGrafter"/>
</dbReference>
<dbReference type="InterPro" id="IPR001952">
    <property type="entry name" value="Alkaline_phosphatase"/>
</dbReference>
<evidence type="ECO:0000256" key="10">
    <source>
        <dbReference type="SAM" id="SignalP"/>
    </source>
</evidence>